<dbReference type="RefSeq" id="WP_009053206.1">
    <property type="nucleotide sequence ID" value="NZ_AJYA01000002.1"/>
</dbReference>
<proteinExistence type="predicted"/>
<accession>I5CA05</accession>
<comment type="caution">
    <text evidence="2">The sequence shown here is derived from an EMBL/GenBank/DDBJ whole genome shotgun (WGS) entry which is preliminary data.</text>
</comment>
<evidence type="ECO:0000256" key="1">
    <source>
        <dbReference type="SAM" id="SignalP"/>
    </source>
</evidence>
<name>I5CA05_9BACT</name>
<dbReference type="AlphaFoldDB" id="I5CA05"/>
<dbReference type="Proteomes" id="UP000005551">
    <property type="component" value="Unassembled WGS sequence"/>
</dbReference>
<keyword evidence="1" id="KW-0732">Signal</keyword>
<organism evidence="2 3">
    <name type="scientific">Nitritalea halalkaliphila LW7</name>
    <dbReference type="NCBI Taxonomy" id="1189621"/>
    <lineage>
        <taxon>Bacteria</taxon>
        <taxon>Pseudomonadati</taxon>
        <taxon>Bacteroidota</taxon>
        <taxon>Cytophagia</taxon>
        <taxon>Cytophagales</taxon>
        <taxon>Cyclobacteriaceae</taxon>
        <taxon>Nitritalea</taxon>
    </lineage>
</organism>
<keyword evidence="3" id="KW-1185">Reference proteome</keyword>
<protein>
    <submittedName>
        <fullName evidence="2">Uncharacterized protein</fullName>
    </submittedName>
</protein>
<feature type="signal peptide" evidence="1">
    <location>
        <begin position="1"/>
        <end position="24"/>
    </location>
</feature>
<feature type="chain" id="PRO_5003701624" evidence="1">
    <location>
        <begin position="25"/>
        <end position="250"/>
    </location>
</feature>
<evidence type="ECO:0000313" key="2">
    <source>
        <dbReference type="EMBL" id="EIM78657.1"/>
    </source>
</evidence>
<dbReference type="OrthoDB" id="958951at2"/>
<dbReference type="EMBL" id="AJYA01000002">
    <property type="protein sequence ID" value="EIM78657.1"/>
    <property type="molecule type" value="Genomic_DNA"/>
</dbReference>
<evidence type="ECO:0000313" key="3">
    <source>
        <dbReference type="Proteomes" id="UP000005551"/>
    </source>
</evidence>
<sequence length="250" mass="28172">MKKSTFLPLGILFLLLFSFQNPSAAQLLTEIPQVDGYTPDHKIVVVDDYKQVEGMIRVGEAFSKARGTFSYSLAFGIYPSMNSVHERALRKLKAEASMRGASHIYVKSVAHNGGFGRFVSYVATFYRAEAIPVAKAKELIAGNEFLVMNTATFNRNRYKPKVKAQDLLRVQSAFQNTEEKDGRLFTMGMLGERTNEKAAKSYLRGVDAQIEGGPDEYFYEVIGVSDDFILVAETERRGRKYKMHVLNRVK</sequence>
<gene>
    <name evidence="2" type="ORF">A3SI_01106</name>
</gene>
<reference evidence="2 3" key="1">
    <citation type="submission" date="2012-05" db="EMBL/GenBank/DDBJ databases">
        <title>Genome sequence of Nitritalea halalkaliphila LW7.</title>
        <authorList>
            <person name="Jangir P.K."/>
            <person name="Singh A."/>
            <person name="Shivaji S."/>
            <person name="Sharma R."/>
        </authorList>
    </citation>
    <scope>NUCLEOTIDE SEQUENCE [LARGE SCALE GENOMIC DNA]</scope>
    <source>
        <strain evidence="2 3">LW7</strain>
    </source>
</reference>